<dbReference type="EMBL" id="CP001821">
    <property type="protein sequence ID" value="ACZ31786.1"/>
    <property type="molecule type" value="Genomic_DNA"/>
</dbReference>
<evidence type="ECO:0000313" key="2">
    <source>
        <dbReference type="EMBL" id="ACZ31786.1"/>
    </source>
</evidence>
<dbReference type="InterPro" id="IPR028082">
    <property type="entry name" value="Peripla_BP_I"/>
</dbReference>
<dbReference type="Proteomes" id="UP000002255">
    <property type="component" value="Chromosome"/>
</dbReference>
<keyword evidence="1" id="KW-0732">Signal</keyword>
<dbReference type="OrthoDB" id="4824377at2"/>
<dbReference type="STRING" id="446471.Xcel_2772"/>
<dbReference type="PROSITE" id="PS51257">
    <property type="entry name" value="PROKAR_LIPOPROTEIN"/>
    <property type="match status" value="1"/>
</dbReference>
<proteinExistence type="predicted"/>
<keyword evidence="3" id="KW-1185">Reference proteome</keyword>
<dbReference type="KEGG" id="xce:Xcel_2772"/>
<dbReference type="HOGENOM" id="CLU_1248412_0_0_11"/>
<feature type="chain" id="PRO_5003021041" description="BMP family ABC transporter substrate-binding protein" evidence="1">
    <location>
        <begin position="22"/>
        <end position="220"/>
    </location>
</feature>
<reference evidence="3" key="1">
    <citation type="submission" date="2009-11" db="EMBL/GenBank/DDBJ databases">
        <title>The complete chromosome of Xylanimonas cellulosilytica DSM 15894.</title>
        <authorList>
            <consortium name="US DOE Joint Genome Institute (JGI-PGF)"/>
            <person name="Lucas S."/>
            <person name="Copeland A."/>
            <person name="Lapidus A."/>
            <person name="Glavina del Rio T."/>
            <person name="Dalin E."/>
            <person name="Tice H."/>
            <person name="Bruce D."/>
            <person name="Goodwin L."/>
            <person name="Pitluck S."/>
            <person name="Kyrpides N."/>
            <person name="Mavromatis K."/>
            <person name="Ivanova N."/>
            <person name="Mikhailova N."/>
            <person name="Foster B."/>
            <person name="Clum A."/>
            <person name="Brettin T."/>
            <person name="Detter J.C."/>
            <person name="Han C."/>
            <person name="Larimer F."/>
            <person name="Land M."/>
            <person name="Hauser L."/>
            <person name="Markowitz V."/>
            <person name="Cheng J.F."/>
            <person name="Hugenholtz P."/>
            <person name="Woyke T."/>
            <person name="Wu D."/>
            <person name="Gehrich-Schroeter G."/>
            <person name="Schneider S."/>
            <person name="Pukall S.R."/>
            <person name="Klenk H.P."/>
            <person name="Eisen J.A."/>
        </authorList>
    </citation>
    <scope>NUCLEOTIDE SEQUENCE [LARGE SCALE GENOMIC DNA]</scope>
    <source>
        <strain evidence="3">DSM 15894 / CECT 5975 / LMG 20990 / XIL07</strain>
    </source>
</reference>
<dbReference type="eggNOG" id="COG1744">
    <property type="taxonomic scope" value="Bacteria"/>
</dbReference>
<organism evidence="2 3">
    <name type="scientific">Xylanimonas cellulosilytica (strain DSM 15894 / JCM 12276 / CECT 5975 / KCTC 9989 / LMG 20990 / NBRC 107835 / XIL07)</name>
    <dbReference type="NCBI Taxonomy" id="446471"/>
    <lineage>
        <taxon>Bacteria</taxon>
        <taxon>Bacillati</taxon>
        <taxon>Actinomycetota</taxon>
        <taxon>Actinomycetes</taxon>
        <taxon>Micrococcales</taxon>
        <taxon>Promicromonosporaceae</taxon>
        <taxon>Xylanimonas</taxon>
    </lineage>
</organism>
<dbReference type="Gene3D" id="3.40.50.2300">
    <property type="match status" value="1"/>
</dbReference>
<evidence type="ECO:0000256" key="1">
    <source>
        <dbReference type="SAM" id="SignalP"/>
    </source>
</evidence>
<sequence length="220" mass="21989">MRRPSLALGLAVAVTALTACAAPAPADGFPSSTAAPLTRFAAEFLGATTMPAPEATVTPAAGTWDDVVVPAGFELVLITSGEDPAAVTVADAVRRYAAAHAVALTVLPTRDDDDVEAAIEQAVAAHPDLVVGAGDGVVDVFALLTAQHLDTPFLLVGSQLPEPTANVTAVVWDGAGFRGSGLGSAHADPDAVSPERALEAMGAGVTAVLHDLTGIVLDLG</sequence>
<name>D1BXZ5_XYLCX</name>
<evidence type="ECO:0008006" key="4">
    <source>
        <dbReference type="Google" id="ProtNLM"/>
    </source>
</evidence>
<feature type="signal peptide" evidence="1">
    <location>
        <begin position="1"/>
        <end position="21"/>
    </location>
</feature>
<dbReference type="AlphaFoldDB" id="D1BXZ5"/>
<dbReference type="SUPFAM" id="SSF53822">
    <property type="entry name" value="Periplasmic binding protein-like I"/>
    <property type="match status" value="1"/>
</dbReference>
<accession>D1BXZ5</accession>
<evidence type="ECO:0000313" key="3">
    <source>
        <dbReference type="Proteomes" id="UP000002255"/>
    </source>
</evidence>
<gene>
    <name evidence="2" type="ordered locus">Xcel_2772</name>
</gene>
<reference evidence="2 3" key="2">
    <citation type="journal article" date="2010" name="Stand. Genomic Sci.">
        <title>Complete genome sequence of Xylanimonas cellulosilytica type strain (XIL07).</title>
        <authorList>
            <person name="Foster B."/>
            <person name="Pukall R."/>
            <person name="Abt B."/>
            <person name="Nolan M."/>
            <person name="Glavina Del Rio T."/>
            <person name="Chen F."/>
            <person name="Lucas S."/>
            <person name="Tice H."/>
            <person name="Pitluck S."/>
            <person name="Cheng J.-F."/>
            <person name="Chertkov O."/>
            <person name="Brettin T."/>
            <person name="Han C."/>
            <person name="Detter J.C."/>
            <person name="Bruce D."/>
            <person name="Goodwin L."/>
            <person name="Ivanova N."/>
            <person name="Mavromatis K."/>
            <person name="Pati A."/>
            <person name="Mikhailova N."/>
            <person name="Chen A."/>
            <person name="Palaniappan K."/>
            <person name="Land M."/>
            <person name="Hauser L."/>
            <person name="Chang Y.-J."/>
            <person name="Jeffries C.D."/>
            <person name="Chain P."/>
            <person name="Rohde M."/>
            <person name="Goeker M."/>
            <person name="Bristow J."/>
            <person name="Eisen J.A."/>
            <person name="Markowitz V."/>
            <person name="Hugenholtz P."/>
            <person name="Kyrpides N.C."/>
            <person name="Klenk H.-P."/>
            <person name="Lapidus A."/>
        </authorList>
    </citation>
    <scope>NUCLEOTIDE SEQUENCE [LARGE SCALE GENOMIC DNA]</scope>
    <source>
        <strain evidence="3">DSM 15894 / CECT 5975 / LMG 20990 / XIL07</strain>
    </source>
</reference>
<dbReference type="RefSeq" id="WP_012879528.1">
    <property type="nucleotide sequence ID" value="NC_013530.1"/>
</dbReference>
<protein>
    <recommendedName>
        <fullName evidence="4">BMP family ABC transporter substrate-binding protein</fullName>
    </recommendedName>
</protein>